<accession>A0AAC9D103</accession>
<evidence type="ECO:0000313" key="1">
    <source>
        <dbReference type="EMBL" id="AOC95630.1"/>
    </source>
</evidence>
<gene>
    <name evidence="1" type="ORF">BB050_02533</name>
</gene>
<dbReference type="PANTHER" id="PTHR23248:SF9">
    <property type="entry name" value="PHOSPHOLIPID SCRAMBLASE"/>
    <property type="match status" value="1"/>
</dbReference>
<dbReference type="AlphaFoldDB" id="A0AAC9D103"/>
<dbReference type="PANTHER" id="PTHR23248">
    <property type="entry name" value="PHOSPHOLIPID SCRAMBLASE-RELATED"/>
    <property type="match status" value="1"/>
</dbReference>
<dbReference type="InterPro" id="IPR038595">
    <property type="entry name" value="LOR_sf"/>
</dbReference>
<dbReference type="SUPFAM" id="SSF54518">
    <property type="entry name" value="Tubby C-terminal domain-like"/>
    <property type="match status" value="1"/>
</dbReference>
<dbReference type="GO" id="GO:0005886">
    <property type="term" value="C:plasma membrane"/>
    <property type="evidence" value="ECO:0007669"/>
    <property type="project" value="TreeGrafter"/>
</dbReference>
<dbReference type="KEGG" id="fjg:BB050_02533"/>
<name>A0AAC9D103_9FLAO</name>
<dbReference type="Proteomes" id="UP000093276">
    <property type="component" value="Chromosome"/>
</dbReference>
<dbReference type="InterPro" id="IPR005552">
    <property type="entry name" value="Scramblase"/>
</dbReference>
<protein>
    <submittedName>
        <fullName evidence="1">Scramblase</fullName>
    </submittedName>
</protein>
<dbReference type="EMBL" id="CP016907">
    <property type="protein sequence ID" value="AOC95630.1"/>
    <property type="molecule type" value="Genomic_DNA"/>
</dbReference>
<dbReference type="Pfam" id="PF03803">
    <property type="entry name" value="Scramblase"/>
    <property type="match status" value="1"/>
</dbReference>
<sequence>MQLYFQNLFYTRMNPILSQNLFLVKEHIGMFKAANNYDIYHPETNQIIMNCRENNLGFFTKVFRFTDYKRATPFNVEITTASGEKLITVRRGVAIFRSTVEVLDEKDRLVGTFKQKFFSIGGRFEILDKNEKPVATLQGKWTGWDFKFSHENKQLAQVSKKWAGLGKEFFTSADNYVLEIDETVASDSPLRQLILGAVMCIDMVLKE</sequence>
<reference evidence="1 2" key="1">
    <citation type="submission" date="2016-08" db="EMBL/GenBank/DDBJ databases">
        <title>Complete genome sequence of Flavobacterium johnsoniae strain GSE09, a volatile-producing biocontrol agent isolated from cucumber (Cucumis sativus).</title>
        <authorList>
            <person name="Jeong J.-J."/>
            <person name="Oh J.Y."/>
            <person name="Jim Y.J."/>
            <person name="Sang M.K."/>
            <person name="Kim K.D."/>
        </authorList>
    </citation>
    <scope>NUCLEOTIDE SEQUENCE [LARGE SCALE GENOMIC DNA]</scope>
    <source>
        <strain evidence="1 2">GSE09</strain>
    </source>
</reference>
<evidence type="ECO:0000313" key="2">
    <source>
        <dbReference type="Proteomes" id="UP000093276"/>
    </source>
</evidence>
<organism evidence="1 2">
    <name type="scientific">Flavobacterium anhuiense</name>
    <dbReference type="NCBI Taxonomy" id="459526"/>
    <lineage>
        <taxon>Bacteria</taxon>
        <taxon>Pseudomonadati</taxon>
        <taxon>Bacteroidota</taxon>
        <taxon>Flavobacteriia</taxon>
        <taxon>Flavobacteriales</taxon>
        <taxon>Flavobacteriaceae</taxon>
        <taxon>Flavobacterium</taxon>
    </lineage>
</organism>
<dbReference type="InterPro" id="IPR025659">
    <property type="entry name" value="Tubby-like_C"/>
</dbReference>
<dbReference type="Gene3D" id="2.40.160.200">
    <property type="entry name" value="LURP1-related"/>
    <property type="match status" value="1"/>
</dbReference>
<proteinExistence type="predicted"/>
<dbReference type="GO" id="GO:0017128">
    <property type="term" value="F:phospholipid scramblase activity"/>
    <property type="evidence" value="ECO:0007669"/>
    <property type="project" value="InterPro"/>
</dbReference>